<dbReference type="Pfam" id="PF03176">
    <property type="entry name" value="MMPL"/>
    <property type="match status" value="2"/>
</dbReference>
<dbReference type="InterPro" id="IPR000731">
    <property type="entry name" value="SSD"/>
</dbReference>
<dbReference type="PANTHER" id="PTHR33406:SF11">
    <property type="entry name" value="MEMBRANE PROTEIN SCO6666-RELATED"/>
    <property type="match status" value="1"/>
</dbReference>
<keyword evidence="5 7" id="KW-1133">Transmembrane helix</keyword>
<evidence type="ECO:0000256" key="5">
    <source>
        <dbReference type="ARBA" id="ARBA00022989"/>
    </source>
</evidence>
<evidence type="ECO:0000256" key="7">
    <source>
        <dbReference type="SAM" id="Phobius"/>
    </source>
</evidence>
<feature type="transmembrane region" description="Helical" evidence="7">
    <location>
        <begin position="200"/>
        <end position="220"/>
    </location>
</feature>
<feature type="transmembrane region" description="Helical" evidence="7">
    <location>
        <begin position="366"/>
        <end position="384"/>
    </location>
</feature>
<evidence type="ECO:0000313" key="10">
    <source>
        <dbReference type="Proteomes" id="UP000037288"/>
    </source>
</evidence>
<dbReference type="GO" id="GO:0005886">
    <property type="term" value="C:plasma membrane"/>
    <property type="evidence" value="ECO:0007669"/>
    <property type="project" value="UniProtKB-SubCell"/>
</dbReference>
<dbReference type="STRING" id="1678637.AC230_20255"/>
<evidence type="ECO:0000259" key="8">
    <source>
        <dbReference type="PROSITE" id="PS50156"/>
    </source>
</evidence>
<evidence type="ECO:0000256" key="4">
    <source>
        <dbReference type="ARBA" id="ARBA00022692"/>
    </source>
</evidence>
<feature type="transmembrane region" description="Helical" evidence="7">
    <location>
        <begin position="275"/>
        <end position="296"/>
    </location>
</feature>
<evidence type="ECO:0000256" key="2">
    <source>
        <dbReference type="ARBA" id="ARBA00010157"/>
    </source>
</evidence>
<dbReference type="PROSITE" id="PS50156">
    <property type="entry name" value="SSD"/>
    <property type="match status" value="1"/>
</dbReference>
<dbReference type="PATRIC" id="fig|1678637.3.peg.4335"/>
<feature type="transmembrane region" description="Helical" evidence="7">
    <location>
        <begin position="600"/>
        <end position="622"/>
    </location>
</feature>
<feature type="transmembrane region" description="Helical" evidence="7">
    <location>
        <begin position="226"/>
        <end position="247"/>
    </location>
</feature>
<feature type="transmembrane region" description="Helical" evidence="7">
    <location>
        <begin position="176"/>
        <end position="195"/>
    </location>
</feature>
<keyword evidence="3" id="KW-1003">Cell membrane</keyword>
<dbReference type="Proteomes" id="UP000037288">
    <property type="component" value="Unassembled WGS sequence"/>
</dbReference>
<sequence length="725" mass="75744">MARRLIRRRIPLFAVIAVITAAAAVFGAGAGGDLSSGGYTARGSDSARAEKILDERFGAGPPNMVLLAAGRQPVDDAAAARAGRELTERIGHLSGVGHAESYWTSRDPALRSKDGRSALILVRLSGDDSTANRRSGTLVDELGGAQGPFRVTATGTAVINDQIEKQSDEDLTKAELIGAPLTLVILLAAFGSLVAALLPLLVGIVSVVCTLAVLRLLAAFTDVSLFAMNVTTALGFGLAVDYSLFIVTRYREELARGLDVAAAIAQALRTAGRTVLFSALTVVLSLAALLAFPMMFLESLAYAGIAVVTLAAVTSLVILPPVLAVIGRRIDRLDVFARLRRRTPGSDPERGGAWHTLATRVMRRPALAGAGVAVLLVALALPFAHARFGLTDDRILPPGAPAQTAADTIRKDFSGAGTDPLTVVLPDLPAKSRTTELGSYMAGLSAVDGTVRVDGPLGSWAGGRQVAPPGAAAAAFSDARGAWLNVVSDVNPNSPAGERYAQQVRAVPPPAPALVGGEAAALADTKDVLKDRIPYAAAVIALSLLVLLFLFTGSLVVPFQALLLNTLSLTASFGAMVYVFQDGHLKWLVGDFIHTGQLEVTVPVLMFCVAFGLSMDYTVFLLSRIREKYLASDDNTRAVVFGIDHTGRLITAAALVVATVLGALATSSLSLLKLLGAGLALAVLVDATLVRGILVPAVMKLCGRANWWAPGPVRRLHDRIGLREG</sequence>
<comment type="subcellular location">
    <subcellularLocation>
        <location evidence="1">Cell membrane</location>
        <topology evidence="1">Multi-pass membrane protein</topology>
    </subcellularLocation>
</comment>
<feature type="transmembrane region" description="Helical" evidence="7">
    <location>
        <begin position="562"/>
        <end position="580"/>
    </location>
</feature>
<feature type="transmembrane region" description="Helical" evidence="7">
    <location>
        <begin position="533"/>
        <end position="555"/>
    </location>
</feature>
<keyword evidence="6 7" id="KW-0472">Membrane</keyword>
<feature type="transmembrane region" description="Helical" evidence="7">
    <location>
        <begin position="302"/>
        <end position="326"/>
    </location>
</feature>
<dbReference type="InterPro" id="IPR004869">
    <property type="entry name" value="MMPL_dom"/>
</dbReference>
<gene>
    <name evidence="9" type="ORF">AC230_20255</name>
</gene>
<dbReference type="SUPFAM" id="SSF82866">
    <property type="entry name" value="Multidrug efflux transporter AcrB transmembrane domain"/>
    <property type="match status" value="2"/>
</dbReference>
<comment type="similarity">
    <text evidence="2">Belongs to the resistance-nodulation-cell division (RND) (TC 2.A.6) family. MmpL subfamily.</text>
</comment>
<comment type="caution">
    <text evidence="9">The sequence shown here is derived from an EMBL/GenBank/DDBJ whole genome shotgun (WGS) entry which is preliminary data.</text>
</comment>
<evidence type="ECO:0000313" key="9">
    <source>
        <dbReference type="EMBL" id="KNB50887.1"/>
    </source>
</evidence>
<name>A0A0K9XE08_9ACTN</name>
<dbReference type="AlphaFoldDB" id="A0A0K9XE08"/>
<dbReference type="PANTHER" id="PTHR33406">
    <property type="entry name" value="MEMBRANE PROTEIN MJ1562-RELATED"/>
    <property type="match status" value="1"/>
</dbReference>
<keyword evidence="10" id="KW-1185">Reference proteome</keyword>
<dbReference type="InterPro" id="IPR050545">
    <property type="entry name" value="Mycobact_MmpL"/>
</dbReference>
<reference evidence="10" key="1">
    <citation type="submission" date="2015-07" db="EMBL/GenBank/DDBJ databases">
        <title>Draft genome sequence of Streptomyces sp. CMAA 1322, a bacterium isolated from Caatinga biome, from dry forest semiarid of Brazil.</title>
        <authorList>
            <person name="Santos S.N."/>
            <person name="Gacesa R."/>
            <person name="Taketani R.G."/>
            <person name="Long P.F."/>
            <person name="Melo I.S."/>
        </authorList>
    </citation>
    <scope>NUCLEOTIDE SEQUENCE [LARGE SCALE GENOMIC DNA]</scope>
    <source>
        <strain evidence="10">CMAA 1322</strain>
    </source>
</reference>
<accession>A0A0K9XE08</accession>
<evidence type="ECO:0000256" key="3">
    <source>
        <dbReference type="ARBA" id="ARBA00022475"/>
    </source>
</evidence>
<protein>
    <submittedName>
        <fullName evidence="9">Transporter</fullName>
    </submittedName>
</protein>
<organism evidence="9 10">
    <name type="scientific">Streptomyces caatingaensis</name>
    <dbReference type="NCBI Taxonomy" id="1678637"/>
    <lineage>
        <taxon>Bacteria</taxon>
        <taxon>Bacillati</taxon>
        <taxon>Actinomycetota</taxon>
        <taxon>Actinomycetes</taxon>
        <taxon>Kitasatosporales</taxon>
        <taxon>Streptomycetaceae</taxon>
        <taxon>Streptomyces</taxon>
    </lineage>
</organism>
<evidence type="ECO:0000256" key="1">
    <source>
        <dbReference type="ARBA" id="ARBA00004651"/>
    </source>
</evidence>
<feature type="transmembrane region" description="Helical" evidence="7">
    <location>
        <begin position="649"/>
        <end position="669"/>
    </location>
</feature>
<proteinExistence type="inferred from homology"/>
<feature type="transmembrane region" description="Helical" evidence="7">
    <location>
        <begin position="675"/>
        <end position="694"/>
    </location>
</feature>
<dbReference type="Gene3D" id="1.20.1640.10">
    <property type="entry name" value="Multidrug efflux transporter AcrB transmembrane domain"/>
    <property type="match status" value="2"/>
</dbReference>
<evidence type="ECO:0000256" key="6">
    <source>
        <dbReference type="ARBA" id="ARBA00023136"/>
    </source>
</evidence>
<dbReference type="EMBL" id="LFXA01000013">
    <property type="protein sequence ID" value="KNB50887.1"/>
    <property type="molecule type" value="Genomic_DNA"/>
</dbReference>
<feature type="domain" description="SSD" evidence="8">
    <location>
        <begin position="196"/>
        <end position="325"/>
    </location>
</feature>
<keyword evidence="4 7" id="KW-0812">Transmembrane</keyword>